<dbReference type="EMBL" id="JADGJQ010000060">
    <property type="protein sequence ID" value="KAJ3174802.1"/>
    <property type="molecule type" value="Genomic_DNA"/>
</dbReference>
<evidence type="ECO:0000313" key="2">
    <source>
        <dbReference type="Proteomes" id="UP001212152"/>
    </source>
</evidence>
<reference evidence="1" key="1">
    <citation type="submission" date="2020-05" db="EMBL/GenBank/DDBJ databases">
        <title>Phylogenomic resolution of chytrid fungi.</title>
        <authorList>
            <person name="Stajich J.E."/>
            <person name="Amses K."/>
            <person name="Simmons R."/>
            <person name="Seto K."/>
            <person name="Myers J."/>
            <person name="Bonds A."/>
            <person name="Quandt C.A."/>
            <person name="Barry K."/>
            <person name="Liu P."/>
            <person name="Grigoriev I."/>
            <person name="Longcore J.E."/>
            <person name="James T.Y."/>
        </authorList>
    </citation>
    <scope>NUCLEOTIDE SEQUENCE</scope>
    <source>
        <strain evidence="1">JEL0379</strain>
    </source>
</reference>
<comment type="caution">
    <text evidence="1">The sequence shown here is derived from an EMBL/GenBank/DDBJ whole genome shotgun (WGS) entry which is preliminary data.</text>
</comment>
<proteinExistence type="predicted"/>
<keyword evidence="2" id="KW-1185">Reference proteome</keyword>
<organism evidence="1 2">
    <name type="scientific">Geranomyces variabilis</name>
    <dbReference type="NCBI Taxonomy" id="109894"/>
    <lineage>
        <taxon>Eukaryota</taxon>
        <taxon>Fungi</taxon>
        <taxon>Fungi incertae sedis</taxon>
        <taxon>Chytridiomycota</taxon>
        <taxon>Chytridiomycota incertae sedis</taxon>
        <taxon>Chytridiomycetes</taxon>
        <taxon>Spizellomycetales</taxon>
        <taxon>Powellomycetaceae</taxon>
        <taxon>Geranomyces</taxon>
    </lineage>
</organism>
<name>A0AAD5TEV2_9FUNG</name>
<dbReference type="Proteomes" id="UP001212152">
    <property type="component" value="Unassembled WGS sequence"/>
</dbReference>
<sequence length="361" mass="39487">MHLPAPAVRCIRLARRPWPRLLPPSHIRGHERPSSSSSARIDFHDVFPWPTKGSPPRRSIPPPAGKFVLTKLLDNIKSTIGETVAEGMVHRAYGERYIENEFIAGASYAFTNLLEVISDKSTAGAKESDDDTLASLLGPLLRVRYQTALAELAAQKSRISLKVVKLHDAAIVSYGVTFGPQLSDAGAAKMHISRIDPDGRVVLRTGMHGEFVGALRPGIPLMLLAREAEAMERIARGESSGYREGVHAFENGGMIVSLRVTFEGTFRYTVTTNGVTVFDETERRDIDVVFDGLPLTSDQAYNGAGMLAKPPPLSSLSKLSSAGRRGHWRIADIDDVVAEQLWDAYVRKRKRASGGKARAPQ</sequence>
<evidence type="ECO:0000313" key="1">
    <source>
        <dbReference type="EMBL" id="KAJ3174802.1"/>
    </source>
</evidence>
<gene>
    <name evidence="1" type="ORF">HDU87_006918</name>
</gene>
<protein>
    <submittedName>
        <fullName evidence="1">Uncharacterized protein</fullName>
    </submittedName>
</protein>
<dbReference type="AlphaFoldDB" id="A0AAD5TEV2"/>
<accession>A0AAD5TEV2</accession>